<dbReference type="EMBL" id="VSRR010144809">
    <property type="protein sequence ID" value="MPD05184.1"/>
    <property type="molecule type" value="Genomic_DNA"/>
</dbReference>
<evidence type="ECO:0000313" key="2">
    <source>
        <dbReference type="Proteomes" id="UP000324222"/>
    </source>
</evidence>
<name>A0A5B7KEJ7_PORTR</name>
<accession>A0A5B7KEJ7</accession>
<comment type="caution">
    <text evidence="1">The sequence shown here is derived from an EMBL/GenBank/DDBJ whole genome shotgun (WGS) entry which is preliminary data.</text>
</comment>
<sequence>MSHWLCSLKPSDYTAPALFPAALPSFASTLGYRDFSYHVLLLSCTHEKLLKSHYRNLRCLLSRAQPSERSLAKTAFPPR</sequence>
<keyword evidence="2" id="KW-1185">Reference proteome</keyword>
<dbReference type="Proteomes" id="UP000324222">
    <property type="component" value="Unassembled WGS sequence"/>
</dbReference>
<proteinExistence type="predicted"/>
<gene>
    <name evidence="1" type="ORF">E2C01_100915</name>
</gene>
<evidence type="ECO:0000313" key="1">
    <source>
        <dbReference type="EMBL" id="MPD05184.1"/>
    </source>
</evidence>
<organism evidence="1 2">
    <name type="scientific">Portunus trituberculatus</name>
    <name type="common">Swimming crab</name>
    <name type="synonym">Neptunus trituberculatus</name>
    <dbReference type="NCBI Taxonomy" id="210409"/>
    <lineage>
        <taxon>Eukaryota</taxon>
        <taxon>Metazoa</taxon>
        <taxon>Ecdysozoa</taxon>
        <taxon>Arthropoda</taxon>
        <taxon>Crustacea</taxon>
        <taxon>Multicrustacea</taxon>
        <taxon>Malacostraca</taxon>
        <taxon>Eumalacostraca</taxon>
        <taxon>Eucarida</taxon>
        <taxon>Decapoda</taxon>
        <taxon>Pleocyemata</taxon>
        <taxon>Brachyura</taxon>
        <taxon>Eubrachyura</taxon>
        <taxon>Portunoidea</taxon>
        <taxon>Portunidae</taxon>
        <taxon>Portuninae</taxon>
        <taxon>Portunus</taxon>
    </lineage>
</organism>
<reference evidence="1 2" key="1">
    <citation type="submission" date="2019-05" db="EMBL/GenBank/DDBJ databases">
        <title>Another draft genome of Portunus trituberculatus and its Hox gene families provides insights of decapod evolution.</title>
        <authorList>
            <person name="Jeong J.-H."/>
            <person name="Song I."/>
            <person name="Kim S."/>
            <person name="Choi T."/>
            <person name="Kim D."/>
            <person name="Ryu S."/>
            <person name="Kim W."/>
        </authorList>
    </citation>
    <scope>NUCLEOTIDE SEQUENCE [LARGE SCALE GENOMIC DNA]</scope>
    <source>
        <tissue evidence="1">Muscle</tissue>
    </source>
</reference>
<dbReference type="AlphaFoldDB" id="A0A5B7KEJ7"/>
<protein>
    <submittedName>
        <fullName evidence="1">Uncharacterized protein</fullName>
    </submittedName>
</protein>